<evidence type="ECO:0000256" key="1">
    <source>
        <dbReference type="SAM" id="SignalP"/>
    </source>
</evidence>
<sequence length="383" mass="42810" precursor="true">MRYSHRFSFCSVLSTSVILLLMLSFCNVVPAQQPSLTELEDQFIVELKLMRKDPAAYAKQNLDPMINNGRMNGSKWTHPVPGTNLTYGYSDVNLREIIIEASNQLKNAPKNMPVTSNAELKGIAKAFSKDWSLQNQAQYVPHVDSQGRGMRVRYLGVIGSNRYSENTVNLYLKSGSSRQGYGKLAMMAWLVDDFAASRGHRLALINPELTHFGMGFEINGDLIYGTLGMVGGVPVANNPVPANLNSTPTTAANIKGADEFWIVNRTTNLVLVAKNGVVVMEPKSTKQESLWRLRKGIDPTYHFVNVKTGKLLGTDWKTEPKLVPKLFNKGELIEWDLRTIGLLRLTSLGGEPLIYHENRLDWAISTRDPRINSGGKWDFVINR</sequence>
<dbReference type="AlphaFoldDB" id="A0A5C5XF20"/>
<dbReference type="Proteomes" id="UP000316095">
    <property type="component" value="Unassembled WGS sequence"/>
</dbReference>
<dbReference type="CDD" id="cd00161">
    <property type="entry name" value="beta-trefoil_Ricin-like"/>
    <property type="match status" value="1"/>
</dbReference>
<feature type="signal peptide" evidence="1">
    <location>
        <begin position="1"/>
        <end position="31"/>
    </location>
</feature>
<organism evidence="2 3">
    <name type="scientific">Rubinisphaera italica</name>
    <dbReference type="NCBI Taxonomy" id="2527969"/>
    <lineage>
        <taxon>Bacteria</taxon>
        <taxon>Pseudomonadati</taxon>
        <taxon>Planctomycetota</taxon>
        <taxon>Planctomycetia</taxon>
        <taxon>Planctomycetales</taxon>
        <taxon>Planctomycetaceae</taxon>
        <taxon>Rubinisphaera</taxon>
    </lineage>
</organism>
<reference evidence="2 3" key="1">
    <citation type="submission" date="2019-02" db="EMBL/GenBank/DDBJ databases">
        <title>Deep-cultivation of Planctomycetes and their phenomic and genomic characterization uncovers novel biology.</title>
        <authorList>
            <person name="Wiegand S."/>
            <person name="Jogler M."/>
            <person name="Boedeker C."/>
            <person name="Pinto D."/>
            <person name="Vollmers J."/>
            <person name="Rivas-Marin E."/>
            <person name="Kohn T."/>
            <person name="Peeters S.H."/>
            <person name="Heuer A."/>
            <person name="Rast P."/>
            <person name="Oberbeckmann S."/>
            <person name="Bunk B."/>
            <person name="Jeske O."/>
            <person name="Meyerdierks A."/>
            <person name="Storesund J.E."/>
            <person name="Kallscheuer N."/>
            <person name="Luecker S."/>
            <person name="Lage O.M."/>
            <person name="Pohl T."/>
            <person name="Merkel B.J."/>
            <person name="Hornburger P."/>
            <person name="Mueller R.-W."/>
            <person name="Bruemmer F."/>
            <person name="Labrenz M."/>
            <person name="Spormann A.M."/>
            <person name="Op Den Camp H."/>
            <person name="Overmann J."/>
            <person name="Amann R."/>
            <person name="Jetten M.S.M."/>
            <person name="Mascher T."/>
            <person name="Medema M.H."/>
            <person name="Devos D.P."/>
            <person name="Kaster A.-K."/>
            <person name="Ovreas L."/>
            <person name="Rohde M."/>
            <person name="Galperin M.Y."/>
            <person name="Jogler C."/>
        </authorList>
    </citation>
    <scope>NUCLEOTIDE SEQUENCE [LARGE SCALE GENOMIC DNA]</scope>
    <source>
        <strain evidence="2 3">Pan54</strain>
    </source>
</reference>
<dbReference type="InterPro" id="IPR035940">
    <property type="entry name" value="CAP_sf"/>
</dbReference>
<accession>A0A5C5XF20</accession>
<name>A0A5C5XF20_9PLAN</name>
<protein>
    <submittedName>
        <fullName evidence="2">Cysteine-rich secretory protein family protein</fullName>
    </submittedName>
</protein>
<gene>
    <name evidence="2" type="ORF">Pan54_14720</name>
</gene>
<dbReference type="Gene3D" id="3.40.33.10">
    <property type="entry name" value="CAP"/>
    <property type="match status" value="1"/>
</dbReference>
<keyword evidence="3" id="KW-1185">Reference proteome</keyword>
<proteinExistence type="predicted"/>
<feature type="chain" id="PRO_5023016386" evidence="1">
    <location>
        <begin position="32"/>
        <end position="383"/>
    </location>
</feature>
<evidence type="ECO:0000313" key="2">
    <source>
        <dbReference type="EMBL" id="TWT60745.1"/>
    </source>
</evidence>
<comment type="caution">
    <text evidence="2">The sequence shown here is derived from an EMBL/GenBank/DDBJ whole genome shotgun (WGS) entry which is preliminary data.</text>
</comment>
<evidence type="ECO:0000313" key="3">
    <source>
        <dbReference type="Proteomes" id="UP000316095"/>
    </source>
</evidence>
<keyword evidence="1" id="KW-0732">Signal</keyword>
<dbReference type="EMBL" id="SJPG01000001">
    <property type="protein sequence ID" value="TWT60745.1"/>
    <property type="molecule type" value="Genomic_DNA"/>
</dbReference>